<accession>A0A7K3RM89</accession>
<name>A0A7K3RM89_STRAQ</name>
<evidence type="ECO:0000313" key="3">
    <source>
        <dbReference type="Proteomes" id="UP000470951"/>
    </source>
</evidence>
<comment type="caution">
    <text evidence="2">The sequence shown here is derived from an EMBL/GenBank/DDBJ whole genome shotgun (WGS) entry which is preliminary data.</text>
</comment>
<reference evidence="2 3" key="1">
    <citation type="submission" date="2020-01" db="EMBL/GenBank/DDBJ databases">
        <title>Insect and environment-associated Actinomycetes.</title>
        <authorList>
            <person name="Currrie C."/>
            <person name="Chevrette M."/>
            <person name="Carlson C."/>
            <person name="Stubbendieck R."/>
            <person name="Wendt-Pienkowski E."/>
        </authorList>
    </citation>
    <scope>NUCLEOTIDE SEQUENCE [LARGE SCALE GENOMIC DNA]</scope>
    <source>
        <strain evidence="2 3">SID7903</strain>
    </source>
</reference>
<feature type="non-terminal residue" evidence="2">
    <location>
        <position position="1"/>
    </location>
</feature>
<dbReference type="Proteomes" id="UP000470951">
    <property type="component" value="Unassembled WGS sequence"/>
</dbReference>
<protein>
    <submittedName>
        <fullName evidence="2">Uncharacterized protein</fullName>
    </submittedName>
</protein>
<feature type="compositionally biased region" description="Acidic residues" evidence="1">
    <location>
        <begin position="18"/>
        <end position="31"/>
    </location>
</feature>
<sequence length="66" mass="6886">AALAARDAAAAGRRVDDGDGDGDGDGDDEDGPAQYIAQGDLSVHRNNVYQQPVHIGRVTGDSHRKD</sequence>
<dbReference type="EMBL" id="JAAGMS010000392">
    <property type="protein sequence ID" value="NEC03304.1"/>
    <property type="molecule type" value="Genomic_DNA"/>
</dbReference>
<feature type="region of interest" description="Disordered" evidence="1">
    <location>
        <begin position="1"/>
        <end position="34"/>
    </location>
</feature>
<proteinExistence type="predicted"/>
<organism evidence="2 3">
    <name type="scientific">Streptomyces anulatus</name>
    <name type="common">Streptomyces chrysomallus</name>
    <dbReference type="NCBI Taxonomy" id="1892"/>
    <lineage>
        <taxon>Bacteria</taxon>
        <taxon>Bacillati</taxon>
        <taxon>Actinomycetota</taxon>
        <taxon>Actinomycetes</taxon>
        <taxon>Kitasatosporales</taxon>
        <taxon>Streptomycetaceae</taxon>
        <taxon>Streptomyces</taxon>
    </lineage>
</organism>
<dbReference type="AlphaFoldDB" id="A0A7K3RM89"/>
<evidence type="ECO:0000313" key="2">
    <source>
        <dbReference type="EMBL" id="NEC03304.1"/>
    </source>
</evidence>
<evidence type="ECO:0000256" key="1">
    <source>
        <dbReference type="SAM" id="MobiDB-lite"/>
    </source>
</evidence>
<feature type="compositionally biased region" description="Low complexity" evidence="1">
    <location>
        <begin position="1"/>
        <end position="12"/>
    </location>
</feature>
<gene>
    <name evidence="2" type="ORF">G3I58_35785</name>
</gene>